<reference evidence="1 2" key="1">
    <citation type="submission" date="2024-09" db="EMBL/GenBank/DDBJ databases">
        <authorList>
            <person name="Sun Q."/>
            <person name="Mori K."/>
        </authorList>
    </citation>
    <scope>NUCLEOTIDE SEQUENCE [LARGE SCALE GENOMIC DNA]</scope>
    <source>
        <strain evidence="1 2">JCM 11201</strain>
    </source>
</reference>
<dbReference type="Proteomes" id="UP001589609">
    <property type="component" value="Unassembled WGS sequence"/>
</dbReference>
<protein>
    <submittedName>
        <fullName evidence="1">DUF2642 domain-containing protein</fullName>
    </submittedName>
</protein>
<accession>A0ABV5W9B8</accession>
<evidence type="ECO:0000313" key="1">
    <source>
        <dbReference type="EMBL" id="MFB9757179.1"/>
    </source>
</evidence>
<name>A0ABV5W9B8_9BACI</name>
<keyword evidence="2" id="KW-1185">Reference proteome</keyword>
<proteinExistence type="predicted"/>
<comment type="caution">
    <text evidence="1">The sequence shown here is derived from an EMBL/GenBank/DDBJ whole genome shotgun (WGS) entry which is preliminary data.</text>
</comment>
<evidence type="ECO:0000313" key="2">
    <source>
        <dbReference type="Proteomes" id="UP001589609"/>
    </source>
</evidence>
<gene>
    <name evidence="1" type="ORF">ACFFMS_01230</name>
</gene>
<dbReference type="EMBL" id="JBHMAF010000007">
    <property type="protein sequence ID" value="MFB9757179.1"/>
    <property type="molecule type" value="Genomic_DNA"/>
</dbReference>
<organism evidence="1 2">
    <name type="scientific">Ectobacillus funiculus</name>
    <dbReference type="NCBI Taxonomy" id="137993"/>
    <lineage>
        <taxon>Bacteria</taxon>
        <taxon>Bacillati</taxon>
        <taxon>Bacillota</taxon>
        <taxon>Bacilli</taxon>
        <taxon>Bacillales</taxon>
        <taxon>Bacillaceae</taxon>
        <taxon>Ectobacillus</taxon>
    </lineage>
</organism>
<sequence length="225" mass="26020">MEELFLDNFKYLLNKKTHVKITPEICFDGILTDIGDDIVVLFNGQRYLYIPLVHVHKIKLSRSDEEISEPNGFLLTKQTESISYHTILTNAKMLFIEIHVLGNQSLHGYITDVLNDYFVFYSPIYKTMYISLDHLKWLTPCNQNITPYTLNKELLPVRPSITIASPSWEEQLKKLENNFVVFDMGEESDKIGLLKKIENNLIELVVANGETMHLNLTHIKSVHVP</sequence>